<dbReference type="AlphaFoldDB" id="A0A7V7TWN1"/>
<comment type="caution">
    <text evidence="1">The sequence shown here is derived from an EMBL/GenBank/DDBJ whole genome shotgun (WGS) entry which is preliminary data.</text>
</comment>
<reference evidence="1 2" key="1">
    <citation type="submission" date="2019-09" db="EMBL/GenBank/DDBJ databases">
        <title>YIM 132180 draft genome.</title>
        <authorList>
            <person name="Zhang K."/>
        </authorList>
    </citation>
    <scope>NUCLEOTIDE SEQUENCE [LARGE SCALE GENOMIC DNA]</scope>
    <source>
        <strain evidence="1 2">YIM 132180</strain>
    </source>
</reference>
<dbReference type="Proteomes" id="UP000432089">
    <property type="component" value="Unassembled WGS sequence"/>
</dbReference>
<evidence type="ECO:0000313" key="2">
    <source>
        <dbReference type="Proteomes" id="UP000432089"/>
    </source>
</evidence>
<name>A0A7V7TWN1_9HYPH</name>
<gene>
    <name evidence="1" type="ORF">F6X38_08260</name>
</gene>
<accession>A0A7V7TWN1</accession>
<organism evidence="1 2">
    <name type="scientific">Plantimonas leprariae</name>
    <dbReference type="NCBI Taxonomy" id="2615207"/>
    <lineage>
        <taxon>Bacteria</taxon>
        <taxon>Pseudomonadati</taxon>
        <taxon>Pseudomonadota</taxon>
        <taxon>Alphaproteobacteria</taxon>
        <taxon>Hyphomicrobiales</taxon>
        <taxon>Aurantimonadaceae</taxon>
        <taxon>Plantimonas</taxon>
    </lineage>
</organism>
<keyword evidence="2" id="KW-1185">Reference proteome</keyword>
<sequence>MLTLVKRQGLLVAIGCNLCRTSRHYDPDDLRLLFGDIDVDTVERRIRCEACDKQDYVTVRTWRPVGSDWRGLVIRRLVRVETVRRPVWRDEQA</sequence>
<evidence type="ECO:0000313" key="1">
    <source>
        <dbReference type="EMBL" id="KAB0680173.1"/>
    </source>
</evidence>
<protein>
    <submittedName>
        <fullName evidence="1">Uncharacterized protein</fullName>
    </submittedName>
</protein>
<dbReference type="RefSeq" id="WP_150969220.1">
    <property type="nucleotide sequence ID" value="NZ_VZDO01000005.1"/>
</dbReference>
<proteinExistence type="predicted"/>
<dbReference type="EMBL" id="VZDO01000005">
    <property type="protein sequence ID" value="KAB0680173.1"/>
    <property type="molecule type" value="Genomic_DNA"/>
</dbReference>